<feature type="compositionally biased region" description="Polar residues" evidence="8">
    <location>
        <begin position="35"/>
        <end position="50"/>
    </location>
</feature>
<dbReference type="PANTHER" id="PTHR33348">
    <property type="entry name" value="PRECURSOR OF CEP5"/>
    <property type="match status" value="1"/>
</dbReference>
<dbReference type="GO" id="GO:0048046">
    <property type="term" value="C:apoplast"/>
    <property type="evidence" value="ECO:0007669"/>
    <property type="project" value="UniProtKB-SubCell"/>
</dbReference>
<dbReference type="InterPro" id="IPR033250">
    <property type="entry name" value="CEP"/>
</dbReference>
<comment type="similarity">
    <text evidence="2">Belongs to the C-terminally encoded plant signaling peptide (CEP) family.</text>
</comment>
<protein>
    <submittedName>
        <fullName evidence="9">Uncharacterized protein</fullName>
    </submittedName>
</protein>
<dbReference type="PANTHER" id="PTHR33348:SF3">
    <property type="entry name" value="PRECURSOR OF CEP1"/>
    <property type="match status" value="1"/>
</dbReference>
<keyword evidence="3" id="KW-0052">Apoplast</keyword>
<comment type="caution">
    <text evidence="9">The sequence shown here is derived from an EMBL/GenBank/DDBJ whole genome shotgun (WGS) entry which is preliminary data.</text>
</comment>
<evidence type="ECO:0000256" key="8">
    <source>
        <dbReference type="SAM" id="MobiDB-lite"/>
    </source>
</evidence>
<name>A0AAV1RPH2_9ROSI</name>
<feature type="region of interest" description="Disordered" evidence="8">
    <location>
        <begin position="30"/>
        <end position="51"/>
    </location>
</feature>
<proteinExistence type="inferred from homology"/>
<evidence type="ECO:0000256" key="6">
    <source>
        <dbReference type="ARBA" id="ARBA00022729"/>
    </source>
</evidence>
<evidence type="ECO:0000313" key="10">
    <source>
        <dbReference type="Proteomes" id="UP001314170"/>
    </source>
</evidence>
<dbReference type="GO" id="GO:0006995">
    <property type="term" value="P:cellular response to nitrogen starvation"/>
    <property type="evidence" value="ECO:0007669"/>
    <property type="project" value="UniProtKB-ARBA"/>
</dbReference>
<gene>
    <name evidence="9" type="ORF">DCAF_LOCUS12679</name>
</gene>
<keyword evidence="5" id="KW-0372">Hormone</keyword>
<keyword evidence="10" id="KW-1185">Reference proteome</keyword>
<dbReference type="Proteomes" id="UP001314170">
    <property type="component" value="Unassembled WGS sequence"/>
</dbReference>
<sequence length="149" mass="15956">MLLSYDILCVEGRSLGLRKGLRHAKCCNPEGKSIARNSTKENSASTSNPLHHTIKTSEGVVDAFRPTNPGHSPVVQVEGRLLNSELCKKCSKNNDNTTDLNVPENGNHGLAAGQEQTSKVNNLDDFRPTEPGHSPATTFVVVGGLIPLS</sequence>
<evidence type="ECO:0000256" key="7">
    <source>
        <dbReference type="ARBA" id="ARBA00023278"/>
    </source>
</evidence>
<accession>A0AAV1RPH2</accession>
<evidence type="ECO:0000256" key="2">
    <source>
        <dbReference type="ARBA" id="ARBA00008963"/>
    </source>
</evidence>
<keyword evidence="4" id="KW-0964">Secreted</keyword>
<dbReference type="GO" id="GO:0005179">
    <property type="term" value="F:hormone activity"/>
    <property type="evidence" value="ECO:0007669"/>
    <property type="project" value="UniProtKB-KW"/>
</dbReference>
<evidence type="ECO:0000256" key="3">
    <source>
        <dbReference type="ARBA" id="ARBA00022523"/>
    </source>
</evidence>
<keyword evidence="6" id="KW-0732">Signal</keyword>
<dbReference type="GO" id="GO:1902025">
    <property type="term" value="P:nitrate import"/>
    <property type="evidence" value="ECO:0007669"/>
    <property type="project" value="TreeGrafter"/>
</dbReference>
<comment type="subcellular location">
    <subcellularLocation>
        <location evidence="1">Secreted</location>
        <location evidence="1">Extracellular space</location>
        <location evidence="1">Apoplast</location>
    </subcellularLocation>
</comment>
<evidence type="ECO:0000256" key="1">
    <source>
        <dbReference type="ARBA" id="ARBA00004271"/>
    </source>
</evidence>
<keyword evidence="7" id="KW-0379">Hydroxylation</keyword>
<dbReference type="EMBL" id="CAWUPB010001108">
    <property type="protein sequence ID" value="CAK7337641.1"/>
    <property type="molecule type" value="Genomic_DNA"/>
</dbReference>
<evidence type="ECO:0000256" key="5">
    <source>
        <dbReference type="ARBA" id="ARBA00022702"/>
    </source>
</evidence>
<evidence type="ECO:0000313" key="9">
    <source>
        <dbReference type="EMBL" id="CAK7337641.1"/>
    </source>
</evidence>
<dbReference type="GO" id="GO:0048364">
    <property type="term" value="P:root development"/>
    <property type="evidence" value="ECO:0007669"/>
    <property type="project" value="InterPro"/>
</dbReference>
<dbReference type="GO" id="GO:1901371">
    <property type="term" value="P:regulation of leaf morphogenesis"/>
    <property type="evidence" value="ECO:0007669"/>
    <property type="project" value="TreeGrafter"/>
</dbReference>
<dbReference type="GO" id="GO:2000280">
    <property type="term" value="P:regulation of root development"/>
    <property type="evidence" value="ECO:0007669"/>
    <property type="project" value="TreeGrafter"/>
</dbReference>
<organism evidence="9 10">
    <name type="scientific">Dovyalis caffra</name>
    <dbReference type="NCBI Taxonomy" id="77055"/>
    <lineage>
        <taxon>Eukaryota</taxon>
        <taxon>Viridiplantae</taxon>
        <taxon>Streptophyta</taxon>
        <taxon>Embryophyta</taxon>
        <taxon>Tracheophyta</taxon>
        <taxon>Spermatophyta</taxon>
        <taxon>Magnoliopsida</taxon>
        <taxon>eudicotyledons</taxon>
        <taxon>Gunneridae</taxon>
        <taxon>Pentapetalae</taxon>
        <taxon>rosids</taxon>
        <taxon>fabids</taxon>
        <taxon>Malpighiales</taxon>
        <taxon>Salicaceae</taxon>
        <taxon>Flacourtieae</taxon>
        <taxon>Dovyalis</taxon>
    </lineage>
</organism>
<evidence type="ECO:0000256" key="4">
    <source>
        <dbReference type="ARBA" id="ARBA00022525"/>
    </source>
</evidence>
<reference evidence="9 10" key="1">
    <citation type="submission" date="2024-01" db="EMBL/GenBank/DDBJ databases">
        <authorList>
            <person name="Waweru B."/>
        </authorList>
    </citation>
    <scope>NUCLEOTIDE SEQUENCE [LARGE SCALE GENOMIC DNA]</scope>
</reference>
<dbReference type="AlphaFoldDB" id="A0AAV1RPH2"/>